<name>A0A840P1V1_9ACTN</name>
<dbReference type="EMBL" id="JACHGN010000002">
    <property type="protein sequence ID" value="MBB5131440.1"/>
    <property type="molecule type" value="Genomic_DNA"/>
</dbReference>
<evidence type="ECO:0000313" key="3">
    <source>
        <dbReference type="EMBL" id="MBB5131440.1"/>
    </source>
</evidence>
<evidence type="ECO:0000313" key="4">
    <source>
        <dbReference type="Proteomes" id="UP000578449"/>
    </source>
</evidence>
<organism evidence="3 4">
    <name type="scientific">Thermocatellispora tengchongensis</name>
    <dbReference type="NCBI Taxonomy" id="1073253"/>
    <lineage>
        <taxon>Bacteria</taxon>
        <taxon>Bacillati</taxon>
        <taxon>Actinomycetota</taxon>
        <taxon>Actinomycetes</taxon>
        <taxon>Streptosporangiales</taxon>
        <taxon>Streptosporangiaceae</taxon>
        <taxon>Thermocatellispora</taxon>
    </lineage>
</organism>
<accession>A0A840P1V1</accession>
<feature type="signal peptide" evidence="2">
    <location>
        <begin position="1"/>
        <end position="27"/>
    </location>
</feature>
<keyword evidence="4" id="KW-1185">Reference proteome</keyword>
<gene>
    <name evidence="3" type="ORF">HNP84_001146</name>
</gene>
<protein>
    <submittedName>
        <fullName evidence="3">Uncharacterized protein</fullName>
    </submittedName>
</protein>
<feature type="region of interest" description="Disordered" evidence="1">
    <location>
        <begin position="109"/>
        <end position="135"/>
    </location>
</feature>
<evidence type="ECO:0000256" key="1">
    <source>
        <dbReference type="SAM" id="MobiDB-lite"/>
    </source>
</evidence>
<keyword evidence="2" id="KW-0732">Signal</keyword>
<evidence type="ECO:0000256" key="2">
    <source>
        <dbReference type="SAM" id="SignalP"/>
    </source>
</evidence>
<dbReference type="Proteomes" id="UP000578449">
    <property type="component" value="Unassembled WGS sequence"/>
</dbReference>
<dbReference type="AlphaFoldDB" id="A0A840P1V1"/>
<comment type="caution">
    <text evidence="3">The sequence shown here is derived from an EMBL/GenBank/DDBJ whole genome shotgun (WGS) entry which is preliminary data.</text>
</comment>
<proteinExistence type="predicted"/>
<feature type="chain" id="PRO_5032396598" evidence="2">
    <location>
        <begin position="28"/>
        <end position="300"/>
    </location>
</feature>
<sequence length="300" mass="33634">MSRHSYTFIIAGALALLTISAAGQSSAAPGPRPSAAGDDGRHRMEEIKAACMNREGFTYIPYVRTSPEPTAEERRRAEGDYEAMKTWRHKHGHGVFDIYVYPIEMGNPMVKPDNPPKDPSPDPNTAIRSSLSRAQARAYEEAEQTCLREAVKRVYGKDVTSMRDHFEQAAAYARRLLSHELDRDPALVERAAAMASCLRAKGYAVGSAAPTALASRGREAFEAIKEPMGEPIPEEQRVAFDAPKGARYEPNLTIEQARPYLAREVRDALDDLECGKDFYRLYEPRRTEIEHRAYREFGLE</sequence>
<reference evidence="3 4" key="1">
    <citation type="submission" date="2020-08" db="EMBL/GenBank/DDBJ databases">
        <title>Genomic Encyclopedia of Type Strains, Phase IV (KMG-IV): sequencing the most valuable type-strain genomes for metagenomic binning, comparative biology and taxonomic classification.</title>
        <authorList>
            <person name="Goeker M."/>
        </authorList>
    </citation>
    <scope>NUCLEOTIDE SEQUENCE [LARGE SCALE GENOMIC DNA]</scope>
    <source>
        <strain evidence="3 4">DSM 45615</strain>
    </source>
</reference>
<dbReference type="RefSeq" id="WP_185048265.1">
    <property type="nucleotide sequence ID" value="NZ_BAABIX010000022.1"/>
</dbReference>